<comment type="caution">
    <text evidence="1">The sequence shown here is derived from an EMBL/GenBank/DDBJ whole genome shotgun (WGS) entry which is preliminary data.</text>
</comment>
<evidence type="ECO:0008006" key="3">
    <source>
        <dbReference type="Google" id="ProtNLM"/>
    </source>
</evidence>
<organism evidence="1 2">
    <name type="scientific">Vibrio rotiferianus</name>
    <dbReference type="NCBI Taxonomy" id="190895"/>
    <lineage>
        <taxon>Bacteria</taxon>
        <taxon>Pseudomonadati</taxon>
        <taxon>Pseudomonadota</taxon>
        <taxon>Gammaproteobacteria</taxon>
        <taxon>Vibrionales</taxon>
        <taxon>Vibrionaceae</taxon>
        <taxon>Vibrio</taxon>
    </lineage>
</organism>
<accession>A0ABX3DCP4</accession>
<reference evidence="1 2" key="1">
    <citation type="submission" date="2016-09" db="EMBL/GenBank/DDBJ databases">
        <title>Isolation, identification and antibiotic sensitivity analysis of bacterial pathogen from juvenile Hippocampus erectus with tail-rotted disease.</title>
        <authorList>
            <person name="Yang Q."/>
        </authorList>
    </citation>
    <scope>NUCLEOTIDE SEQUENCE [LARGE SCALE GENOMIC DNA]</scope>
    <source>
        <strain evidence="1 2">HM-10</strain>
    </source>
</reference>
<name>A0ABX3DCP4_9VIBR</name>
<evidence type="ECO:0000313" key="1">
    <source>
        <dbReference type="EMBL" id="OHY94653.1"/>
    </source>
</evidence>
<sequence>MSPRLLGMTILRYSTAALSISSLLSPKLAPLLINFGGYKTHSGKGERFSEHVKARFLMSLRLLGMTRKMGSD</sequence>
<gene>
    <name evidence="1" type="ORF">BI375_16270</name>
</gene>
<dbReference type="EMBL" id="MKFT01000005">
    <property type="protein sequence ID" value="OHY94653.1"/>
    <property type="molecule type" value="Genomic_DNA"/>
</dbReference>
<evidence type="ECO:0000313" key="2">
    <source>
        <dbReference type="Proteomes" id="UP000180133"/>
    </source>
</evidence>
<dbReference type="Proteomes" id="UP000180133">
    <property type="component" value="Unassembled WGS sequence"/>
</dbReference>
<keyword evidence="2" id="KW-1185">Reference proteome</keyword>
<proteinExistence type="predicted"/>
<protein>
    <recommendedName>
        <fullName evidence="3">Secreted protein</fullName>
    </recommendedName>
</protein>